<proteinExistence type="predicted"/>
<keyword evidence="3" id="KW-1185">Reference proteome</keyword>
<feature type="region of interest" description="Disordered" evidence="1">
    <location>
        <begin position="35"/>
        <end position="64"/>
    </location>
</feature>
<dbReference type="EMBL" id="OU899036">
    <property type="protein sequence ID" value="CAH1733146.1"/>
    <property type="molecule type" value="Genomic_DNA"/>
</dbReference>
<evidence type="ECO:0000313" key="3">
    <source>
        <dbReference type="Proteomes" id="UP001154329"/>
    </source>
</evidence>
<reference evidence="2" key="2">
    <citation type="submission" date="2022-10" db="EMBL/GenBank/DDBJ databases">
        <authorList>
            <consortium name="ENA_rothamsted_submissions"/>
            <consortium name="culmorum"/>
            <person name="King R."/>
        </authorList>
    </citation>
    <scope>NUCLEOTIDE SEQUENCE</scope>
</reference>
<evidence type="ECO:0000256" key="1">
    <source>
        <dbReference type="SAM" id="MobiDB-lite"/>
    </source>
</evidence>
<dbReference type="AlphaFoldDB" id="A0A9P0JAT4"/>
<protein>
    <submittedName>
        <fullName evidence="2">Uncharacterized protein</fullName>
    </submittedName>
</protein>
<accession>A0A9P0JAT4</accession>
<name>A0A9P0JAT4_APHGO</name>
<organism evidence="2 3">
    <name type="scientific">Aphis gossypii</name>
    <name type="common">Cotton aphid</name>
    <dbReference type="NCBI Taxonomy" id="80765"/>
    <lineage>
        <taxon>Eukaryota</taxon>
        <taxon>Metazoa</taxon>
        <taxon>Ecdysozoa</taxon>
        <taxon>Arthropoda</taxon>
        <taxon>Hexapoda</taxon>
        <taxon>Insecta</taxon>
        <taxon>Pterygota</taxon>
        <taxon>Neoptera</taxon>
        <taxon>Paraneoptera</taxon>
        <taxon>Hemiptera</taxon>
        <taxon>Sternorrhyncha</taxon>
        <taxon>Aphidomorpha</taxon>
        <taxon>Aphidoidea</taxon>
        <taxon>Aphididae</taxon>
        <taxon>Aphidini</taxon>
        <taxon>Aphis</taxon>
        <taxon>Aphis</taxon>
    </lineage>
</organism>
<sequence length="147" mass="17147">MCACVRYSMPAVSRRRRRRPVYCRRLFRARRALRPGGGRPWTRGGPGYRRRGLLSEGGNGAERGKTISCRLAPNWRPPPLLPLDVHGGDVPHRYNMHTNIRPRIATMMMIIIIIINNTELPTSRRRRSWNTRRRLFFSLFFCVCVCV</sequence>
<evidence type="ECO:0000313" key="2">
    <source>
        <dbReference type="EMBL" id="CAH1733146.1"/>
    </source>
</evidence>
<reference evidence="2" key="1">
    <citation type="submission" date="2022-02" db="EMBL/GenBank/DDBJ databases">
        <authorList>
            <person name="King R."/>
        </authorList>
    </citation>
    <scope>NUCLEOTIDE SEQUENCE</scope>
</reference>
<dbReference type="Proteomes" id="UP001154329">
    <property type="component" value="Chromosome 3"/>
</dbReference>
<feature type="compositionally biased region" description="Gly residues" evidence="1">
    <location>
        <begin position="35"/>
        <end position="47"/>
    </location>
</feature>
<gene>
    <name evidence="2" type="ORF">APHIGO_LOCUS9504</name>
</gene>